<proteinExistence type="predicted"/>
<dbReference type="EMBL" id="CP045650">
    <property type="protein sequence ID" value="QGA11461.1"/>
    <property type="molecule type" value="Genomic_DNA"/>
</dbReference>
<gene>
    <name evidence="2" type="ORF">GFH30_08675</name>
    <name evidence="1" type="ORF">GHJ48_05375</name>
</gene>
<keyword evidence="3" id="KW-1185">Reference proteome</keyword>
<evidence type="ECO:0000313" key="2">
    <source>
        <dbReference type="EMBL" id="QGA11461.1"/>
    </source>
</evidence>
<dbReference type="EMBL" id="WITK01000005">
    <property type="protein sequence ID" value="MQW91829.1"/>
    <property type="molecule type" value="Genomic_DNA"/>
</dbReference>
<protein>
    <submittedName>
        <fullName evidence="1">Uncharacterized protein</fullName>
    </submittedName>
</protein>
<dbReference type="RefSeq" id="WP_153371853.1">
    <property type="nucleotide sequence ID" value="NZ_CP045650.1"/>
</dbReference>
<reference evidence="3 4" key="1">
    <citation type="submission" date="2019-10" db="EMBL/GenBank/DDBJ databases">
        <authorList>
            <person name="Dong K."/>
        </authorList>
    </citation>
    <scope>NUCLEOTIDE SEQUENCE [LARGE SCALE GENOMIC DNA]</scope>
    <source>
        <strain evidence="2">Dk386</strain>
        <strain evidence="3">dk386</strain>
        <strain evidence="1">Dk771</strain>
        <strain evidence="4">dk771</strain>
    </source>
</reference>
<dbReference type="Proteomes" id="UP000327478">
    <property type="component" value="Chromosome"/>
</dbReference>
<name>A0A5Q0P5V7_9GAMM</name>
<accession>A0A5Q0P5V7</accession>
<organism evidence="1 4">
    <name type="scientific">Acinetobacter wanghuae</name>
    <dbReference type="NCBI Taxonomy" id="2662362"/>
    <lineage>
        <taxon>Bacteria</taxon>
        <taxon>Pseudomonadati</taxon>
        <taxon>Pseudomonadota</taxon>
        <taxon>Gammaproteobacteria</taxon>
        <taxon>Moraxellales</taxon>
        <taxon>Moraxellaceae</taxon>
        <taxon>Acinetobacter</taxon>
    </lineage>
</organism>
<evidence type="ECO:0000313" key="1">
    <source>
        <dbReference type="EMBL" id="MQW91829.1"/>
    </source>
</evidence>
<evidence type="ECO:0000313" key="4">
    <source>
        <dbReference type="Proteomes" id="UP000480556"/>
    </source>
</evidence>
<dbReference type="AlphaFoldDB" id="A0A5Q0P5V7"/>
<sequence length="152" mass="17676">MSTLSIPQIFQNLAFYQANYLSILAQPEQYNIPVESAYVDVWPFARIELCLGDLLQLWFSEKWLIQPSERNLIELEFNLKKDPVERSNDVYLYQLTGNSFTGKNKSKAWSCSQQQDLELNVNSLLRHLFEYKAISGLTHFQKIPHHPLGIIS</sequence>
<evidence type="ECO:0000313" key="3">
    <source>
        <dbReference type="Proteomes" id="UP000327478"/>
    </source>
</evidence>
<dbReference type="Proteomes" id="UP000480556">
    <property type="component" value="Unassembled WGS sequence"/>
</dbReference>